<name>A0ABS8PKZ6_9BACT</name>
<dbReference type="CDD" id="cd02440">
    <property type="entry name" value="AdoMet_MTases"/>
    <property type="match status" value="1"/>
</dbReference>
<dbReference type="Pfam" id="PF13649">
    <property type="entry name" value="Methyltransf_25"/>
    <property type="match status" value="1"/>
</dbReference>
<dbReference type="SUPFAM" id="SSF53335">
    <property type="entry name" value="S-adenosyl-L-methionine-dependent methyltransferases"/>
    <property type="match status" value="1"/>
</dbReference>
<dbReference type="EMBL" id="JAJNEC010000003">
    <property type="protein sequence ID" value="MCD2421781.1"/>
    <property type="molecule type" value="Genomic_DNA"/>
</dbReference>
<evidence type="ECO:0000313" key="5">
    <source>
        <dbReference type="Proteomes" id="UP001199816"/>
    </source>
</evidence>
<dbReference type="PANTHER" id="PTHR43861">
    <property type="entry name" value="TRANS-ACONITATE 2-METHYLTRANSFERASE-RELATED"/>
    <property type="match status" value="1"/>
</dbReference>
<comment type="caution">
    <text evidence="4">The sequence shown here is derived from an EMBL/GenBank/DDBJ whole genome shotgun (WGS) entry which is preliminary data.</text>
</comment>
<evidence type="ECO:0000259" key="3">
    <source>
        <dbReference type="Pfam" id="PF13649"/>
    </source>
</evidence>
<dbReference type="InterPro" id="IPR041698">
    <property type="entry name" value="Methyltransf_25"/>
</dbReference>
<keyword evidence="2" id="KW-0808">Transferase</keyword>
<dbReference type="Proteomes" id="UP001199816">
    <property type="component" value="Unassembled WGS sequence"/>
</dbReference>
<protein>
    <submittedName>
        <fullName evidence="4">Class I SAM-dependent methyltransferase</fullName>
    </submittedName>
</protein>
<keyword evidence="5" id="KW-1185">Reference proteome</keyword>
<gene>
    <name evidence="4" type="ORF">LQ567_03340</name>
</gene>
<evidence type="ECO:0000256" key="1">
    <source>
        <dbReference type="ARBA" id="ARBA00022603"/>
    </source>
</evidence>
<evidence type="ECO:0000256" key="2">
    <source>
        <dbReference type="ARBA" id="ARBA00022679"/>
    </source>
</evidence>
<dbReference type="RefSeq" id="WP_231002683.1">
    <property type="nucleotide sequence ID" value="NZ_JAJNEC010000003.1"/>
</dbReference>
<dbReference type="InterPro" id="IPR029063">
    <property type="entry name" value="SAM-dependent_MTases_sf"/>
</dbReference>
<dbReference type="PANTHER" id="PTHR43861:SF1">
    <property type="entry name" value="TRANS-ACONITATE 2-METHYLTRANSFERASE"/>
    <property type="match status" value="1"/>
</dbReference>
<reference evidence="4 5" key="1">
    <citation type="submission" date="2021-11" db="EMBL/GenBank/DDBJ databases">
        <title>Genomic of Niabella pedocola.</title>
        <authorList>
            <person name="Wu T."/>
        </authorList>
    </citation>
    <scope>NUCLEOTIDE SEQUENCE [LARGE SCALE GENOMIC DNA]</scope>
    <source>
        <strain evidence="4 5">JCM 31011</strain>
    </source>
</reference>
<sequence>MQSLNKIITTYNTVANDYAAERSDELSKKPLDRLLLKEFARLNAGKGPMADFGCGPGHTTKFLYDNGATDITGIDIAEAMVQAAGRLFPQIPFETGNLLKLDYPSGHFGAALAFYAIVHFRDAELATAFSEVYRVLKPGGQFLFSFHVGEETVHFDKARDKEVDIDLYFFPMDKILRLVTQASFTQLDAIERYPYKDADYPSKRGYVWVEKQ</sequence>
<dbReference type="GO" id="GO:0008168">
    <property type="term" value="F:methyltransferase activity"/>
    <property type="evidence" value="ECO:0007669"/>
    <property type="project" value="UniProtKB-KW"/>
</dbReference>
<proteinExistence type="predicted"/>
<dbReference type="Gene3D" id="3.40.50.150">
    <property type="entry name" value="Vaccinia Virus protein VP39"/>
    <property type="match status" value="1"/>
</dbReference>
<accession>A0ABS8PKZ6</accession>
<keyword evidence="1 4" id="KW-0489">Methyltransferase</keyword>
<organism evidence="4 5">
    <name type="scientific">Niabella pedocola</name>
    <dbReference type="NCBI Taxonomy" id="1752077"/>
    <lineage>
        <taxon>Bacteria</taxon>
        <taxon>Pseudomonadati</taxon>
        <taxon>Bacteroidota</taxon>
        <taxon>Chitinophagia</taxon>
        <taxon>Chitinophagales</taxon>
        <taxon>Chitinophagaceae</taxon>
        <taxon>Niabella</taxon>
    </lineage>
</organism>
<feature type="domain" description="Methyltransferase" evidence="3">
    <location>
        <begin position="51"/>
        <end position="140"/>
    </location>
</feature>
<evidence type="ECO:0000313" key="4">
    <source>
        <dbReference type="EMBL" id="MCD2421781.1"/>
    </source>
</evidence>
<dbReference type="GO" id="GO:0032259">
    <property type="term" value="P:methylation"/>
    <property type="evidence" value="ECO:0007669"/>
    <property type="project" value="UniProtKB-KW"/>
</dbReference>